<dbReference type="Proteomes" id="UP000640583">
    <property type="component" value="Unassembled WGS sequence"/>
</dbReference>
<sequence>TGATAVVNLFDGDTINGDPADSSNATVTPVDPAAVPSELTVNSDGTVDVNPGTEPGVYTFDYELCSTDTVPVCETATATITVTPEIEAAPEVFDTYGPAGGTTPSILASDTLNGETADLTTVDITAPVPGDYKDASGQPVTGLTLDPATGLITIDPDLAAGDYFVDYEICTKAAPVTCSTTTETITIGVPKLTLTLQAGEVSTDGGSDPSVTDPGDTVPYTLTVTNDGDVTMEDIEVTSPELTNIVCNPTTLAPGEMATCTADPHVITVDDFNAGGIEKSATVTGSSTAGMAEDISDTRNDGGSEGSDDPDLDGTTDGDPTSDPTIVPLAPLPAEPGAITVTKTANLSLVNYGDSVTYTLVYENTSALNIAGLDLLDELPGGLAYTPGTAQLAGVATEPAVAGRLLTWSGVDIAAGASVEVTLSVRVLPDNATQELINSAWATQDGDVVSNIGTATIRIRPEHVFHCSDVIGKVFDDRNGNGIQDGPDSLAGLTDQTFTDGKFESAPSAENRGEPGLAGVRLVTVNGHLITTDAYGRFHVPCAALPADGGSNFTLKVDTRTLPSGYRMTTENPRVLRLTAGRFGRMNFGATIADVARIDLDATAFTTDRQTGERVAIEALDQALRAMLNDPSNPVSVVYLRYHRADEETPRMARRHLDLVEGILNDAWTGQSGTRLLVERETLRLNQ</sequence>
<feature type="region of interest" description="Disordered" evidence="1">
    <location>
        <begin position="283"/>
        <end position="331"/>
    </location>
</feature>
<feature type="domain" description="DUF11" evidence="2">
    <location>
        <begin position="339"/>
        <end position="456"/>
    </location>
</feature>
<dbReference type="Pfam" id="PF24346">
    <property type="entry name" value="DUF7507"/>
    <property type="match status" value="1"/>
</dbReference>
<evidence type="ECO:0000259" key="2">
    <source>
        <dbReference type="Pfam" id="PF01345"/>
    </source>
</evidence>
<feature type="non-terminal residue" evidence="4">
    <location>
        <position position="1"/>
    </location>
</feature>
<dbReference type="Pfam" id="PF01345">
    <property type="entry name" value="DUF11"/>
    <property type="match status" value="1"/>
</dbReference>
<feature type="compositionally biased region" description="Acidic residues" evidence="1">
    <location>
        <begin position="306"/>
        <end position="316"/>
    </location>
</feature>
<dbReference type="InterPro" id="IPR051172">
    <property type="entry name" value="Chlamydia_OmcB"/>
</dbReference>
<gene>
    <name evidence="4" type="ORF">H1D41_18000</name>
</gene>
<proteinExistence type="predicted"/>
<evidence type="ECO:0000313" key="4">
    <source>
        <dbReference type="EMBL" id="MBI1495532.1"/>
    </source>
</evidence>
<accession>A0A8J7LXA2</accession>
<name>A0A8J7LXA2_9RHOB</name>
<feature type="domain" description="DUF7507" evidence="3">
    <location>
        <begin position="210"/>
        <end position="290"/>
    </location>
</feature>
<evidence type="ECO:0000256" key="1">
    <source>
        <dbReference type="SAM" id="MobiDB-lite"/>
    </source>
</evidence>
<dbReference type="AlphaFoldDB" id="A0A8J7LXA2"/>
<dbReference type="InterPro" id="IPR055354">
    <property type="entry name" value="DUF7507"/>
</dbReference>
<dbReference type="EMBL" id="JADCKQ010000023">
    <property type="protein sequence ID" value="MBI1495532.1"/>
    <property type="molecule type" value="Genomic_DNA"/>
</dbReference>
<dbReference type="InterPro" id="IPR001434">
    <property type="entry name" value="OmcB-like_DUF11"/>
</dbReference>
<dbReference type="PANTHER" id="PTHR34819">
    <property type="entry name" value="LARGE CYSTEINE-RICH PERIPLASMIC PROTEIN OMCB"/>
    <property type="match status" value="1"/>
</dbReference>
<feature type="region of interest" description="Disordered" evidence="1">
    <location>
        <begin position="200"/>
        <end position="220"/>
    </location>
</feature>
<dbReference type="NCBIfam" id="TIGR01451">
    <property type="entry name" value="B_ant_repeat"/>
    <property type="match status" value="2"/>
</dbReference>
<keyword evidence="5" id="KW-1185">Reference proteome</keyword>
<dbReference type="InterPro" id="IPR047589">
    <property type="entry name" value="DUF11_rpt"/>
</dbReference>
<dbReference type="PANTHER" id="PTHR34819:SF3">
    <property type="entry name" value="CELL SURFACE PROTEIN"/>
    <property type="match status" value="1"/>
</dbReference>
<comment type="caution">
    <text evidence="4">The sequence shown here is derived from an EMBL/GenBank/DDBJ whole genome shotgun (WGS) entry which is preliminary data.</text>
</comment>
<evidence type="ECO:0000259" key="3">
    <source>
        <dbReference type="Pfam" id="PF24346"/>
    </source>
</evidence>
<evidence type="ECO:0000313" key="5">
    <source>
        <dbReference type="Proteomes" id="UP000640583"/>
    </source>
</evidence>
<organism evidence="4 5">
    <name type="scientific">Halocynthiibacter styelae</name>
    <dbReference type="NCBI Taxonomy" id="2761955"/>
    <lineage>
        <taxon>Bacteria</taxon>
        <taxon>Pseudomonadati</taxon>
        <taxon>Pseudomonadota</taxon>
        <taxon>Alphaproteobacteria</taxon>
        <taxon>Rhodobacterales</taxon>
        <taxon>Paracoccaceae</taxon>
        <taxon>Halocynthiibacter</taxon>
    </lineage>
</organism>
<protein>
    <submittedName>
        <fullName evidence="4">DUF11 domain-containing protein</fullName>
    </submittedName>
</protein>
<reference evidence="4" key="1">
    <citation type="submission" date="2020-10" db="EMBL/GenBank/DDBJ databases">
        <title>Paenihalocynthiibacter styelae gen. nov., sp. nov., isolated from stalked sea squirt Styela clava.</title>
        <authorList>
            <person name="Kim Y.-O."/>
            <person name="Yoon J.-H."/>
        </authorList>
    </citation>
    <scope>NUCLEOTIDE SEQUENCE</scope>
    <source>
        <strain evidence="4">MYP1-1</strain>
    </source>
</reference>